<feature type="compositionally biased region" description="Basic and acidic residues" evidence="4">
    <location>
        <begin position="45"/>
        <end position="57"/>
    </location>
</feature>
<dbReference type="SUPFAM" id="SSF75217">
    <property type="entry name" value="alpha/beta knot"/>
    <property type="match status" value="1"/>
</dbReference>
<evidence type="ECO:0000256" key="4">
    <source>
        <dbReference type="SAM" id="MobiDB-lite"/>
    </source>
</evidence>
<protein>
    <submittedName>
        <fullName evidence="6">23S rRNA (Guanosine-2'-O-)-methyltransferase</fullName>
        <ecNumber evidence="6">2.1.1.-</ecNumber>
    </submittedName>
</protein>
<dbReference type="EMBL" id="CU459003">
    <property type="protein sequence ID" value="CAM77728.1"/>
    <property type="molecule type" value="Genomic_DNA"/>
</dbReference>
<dbReference type="Gene3D" id="3.40.1280.10">
    <property type="match status" value="1"/>
</dbReference>
<dbReference type="InterPro" id="IPR029064">
    <property type="entry name" value="Ribosomal_eL30-like_sf"/>
</dbReference>
<name>A4U4C1_9PROT</name>
<feature type="domain" description="RNA 2-O ribose methyltransferase substrate binding" evidence="5">
    <location>
        <begin position="65"/>
        <end position="143"/>
    </location>
</feature>
<organism evidence="6">
    <name type="scientific">Magnetospirillum gryphiswaldense</name>
    <dbReference type="NCBI Taxonomy" id="55518"/>
    <lineage>
        <taxon>Bacteria</taxon>
        <taxon>Pseudomonadati</taxon>
        <taxon>Pseudomonadota</taxon>
        <taxon>Alphaproteobacteria</taxon>
        <taxon>Rhodospirillales</taxon>
        <taxon>Rhodospirillaceae</taxon>
        <taxon>Magnetospirillum</taxon>
    </lineage>
</organism>
<dbReference type="InterPro" id="IPR013123">
    <property type="entry name" value="SpoU_subst-bd"/>
</dbReference>
<dbReference type="InterPro" id="IPR029026">
    <property type="entry name" value="tRNA_m1G_MTases_N"/>
</dbReference>
<keyword evidence="3 6" id="KW-0808">Transferase</keyword>
<evidence type="ECO:0000256" key="3">
    <source>
        <dbReference type="ARBA" id="ARBA00022679"/>
    </source>
</evidence>
<reference evidence="6" key="1">
    <citation type="journal article" date="2007" name="J. Bacteriol.">
        <title>Comparative genome analysis of four magnetotactic bacteria reveals a complex set of group-specific genes implicated in magnetosome biomineralization and function.</title>
        <authorList>
            <person name="Richter M."/>
            <person name="Kube M."/>
            <person name="Bazylinski D.A."/>
            <person name="Lombardot T."/>
            <person name="Gloeckner F.O."/>
            <person name="Reinhardt R."/>
            <person name="Schueler D."/>
        </authorList>
    </citation>
    <scope>NUCLEOTIDE SEQUENCE</scope>
    <source>
        <strain evidence="6">MSR-1</strain>
    </source>
</reference>
<dbReference type="GO" id="GO:0006396">
    <property type="term" value="P:RNA processing"/>
    <property type="evidence" value="ECO:0007669"/>
    <property type="project" value="InterPro"/>
</dbReference>
<dbReference type="GO" id="GO:0005829">
    <property type="term" value="C:cytosol"/>
    <property type="evidence" value="ECO:0007669"/>
    <property type="project" value="TreeGrafter"/>
</dbReference>
<sequence length="314" mass="34104">MLHRGDGRAEIWEFSRPCQHEKVRLHDCSEGDTMNHRESRHKSAPRRDPAKGGERPAKLPSNQLWLYGAHAVLAALANKARKIRRIVLTVEALRSHAASIQRARALRPLPGEETTERQELDRLLPPGAVHQGIAVLAEHLESPGIEDIGRLAQNRDHAVVMVLDQVTDPHNVGAILRSAAAFGALAVVVTDRHSPEETGTLAKSASGALEVMPLVRVTNMVRALEQLKEAGFWTAGLAGEATQTLAQAKLSGKIALVMGAEGEGLRRLTREHCDHLVKLPMSDLVESLNVSNAAAISLYELARDQDLAVPPASH</sequence>
<dbReference type="NCBIfam" id="TIGR00186">
    <property type="entry name" value="rRNA_methyl_3"/>
    <property type="match status" value="1"/>
</dbReference>
<dbReference type="InterPro" id="IPR001537">
    <property type="entry name" value="SpoU_MeTrfase"/>
</dbReference>
<dbReference type="Pfam" id="PF08032">
    <property type="entry name" value="SpoU_sub_bind"/>
    <property type="match status" value="1"/>
</dbReference>
<evidence type="ECO:0000256" key="2">
    <source>
        <dbReference type="ARBA" id="ARBA00022603"/>
    </source>
</evidence>
<dbReference type="PANTHER" id="PTHR46429">
    <property type="entry name" value="23S RRNA (GUANOSINE-2'-O-)-METHYLTRANSFERASE RLMB"/>
    <property type="match status" value="1"/>
</dbReference>
<dbReference type="AlphaFoldDB" id="A4U4C1"/>
<dbReference type="SUPFAM" id="SSF55315">
    <property type="entry name" value="L30e-like"/>
    <property type="match status" value="1"/>
</dbReference>
<evidence type="ECO:0000259" key="5">
    <source>
        <dbReference type="SMART" id="SM00967"/>
    </source>
</evidence>
<dbReference type="FunFam" id="3.40.1280.10:FF:000008">
    <property type="entry name" value="Group 3 RNA methyltransferase TrmH"/>
    <property type="match status" value="1"/>
</dbReference>
<feature type="region of interest" description="Disordered" evidence="4">
    <location>
        <begin position="27"/>
        <end position="57"/>
    </location>
</feature>
<dbReference type="CDD" id="cd18103">
    <property type="entry name" value="SpoU-like_RlmB"/>
    <property type="match status" value="1"/>
</dbReference>
<dbReference type="GO" id="GO:0008173">
    <property type="term" value="F:RNA methyltransferase activity"/>
    <property type="evidence" value="ECO:0007669"/>
    <property type="project" value="InterPro"/>
</dbReference>
<dbReference type="Gene3D" id="3.30.1330.30">
    <property type="match status" value="1"/>
</dbReference>
<dbReference type="GO" id="GO:0032259">
    <property type="term" value="P:methylation"/>
    <property type="evidence" value="ECO:0007669"/>
    <property type="project" value="UniProtKB-KW"/>
</dbReference>
<gene>
    <name evidence="6" type="primary">rlmB</name>
    <name evidence="6" type="ORF">MGR_3796</name>
</gene>
<proteinExistence type="inferred from homology"/>
<feature type="compositionally biased region" description="Basic and acidic residues" evidence="4">
    <location>
        <begin position="27"/>
        <end position="37"/>
    </location>
</feature>
<dbReference type="EC" id="2.1.1.-" evidence="6"/>
<comment type="similarity">
    <text evidence="1">Belongs to the class IV-like SAM-binding methyltransferase superfamily. RNA methyltransferase TrmH family.</text>
</comment>
<dbReference type="SMART" id="SM00967">
    <property type="entry name" value="SpoU_sub_bind"/>
    <property type="match status" value="1"/>
</dbReference>
<accession>A4U4C1</accession>
<keyword evidence="2 6" id="KW-0489">Methyltransferase</keyword>
<dbReference type="InterPro" id="IPR004441">
    <property type="entry name" value="rRNA_MeTrfase_TrmH"/>
</dbReference>
<dbReference type="PANTHER" id="PTHR46429:SF1">
    <property type="entry name" value="23S RRNA (GUANOSINE-2'-O-)-METHYLTRANSFERASE RLMB"/>
    <property type="match status" value="1"/>
</dbReference>
<dbReference type="GO" id="GO:0003723">
    <property type="term" value="F:RNA binding"/>
    <property type="evidence" value="ECO:0007669"/>
    <property type="project" value="InterPro"/>
</dbReference>
<evidence type="ECO:0000256" key="1">
    <source>
        <dbReference type="ARBA" id="ARBA00007228"/>
    </source>
</evidence>
<dbReference type="Pfam" id="PF00588">
    <property type="entry name" value="SpoU_methylase"/>
    <property type="match status" value="1"/>
</dbReference>
<dbReference type="InterPro" id="IPR029028">
    <property type="entry name" value="Alpha/beta_knot_MTases"/>
</dbReference>
<evidence type="ECO:0000313" key="6">
    <source>
        <dbReference type="EMBL" id="CAM77728.1"/>
    </source>
</evidence>